<dbReference type="AlphaFoldDB" id="A0A8J5XNE7"/>
<evidence type="ECO:0000313" key="2">
    <source>
        <dbReference type="EMBL" id="KAG8463699.1"/>
    </source>
</evidence>
<protein>
    <submittedName>
        <fullName evidence="2">Uncharacterized protein</fullName>
    </submittedName>
</protein>
<evidence type="ECO:0000313" key="3">
    <source>
        <dbReference type="Proteomes" id="UP000751190"/>
    </source>
</evidence>
<comment type="caution">
    <text evidence="2">The sequence shown here is derived from an EMBL/GenBank/DDBJ whole genome shotgun (WGS) entry which is preliminary data.</text>
</comment>
<feature type="compositionally biased region" description="Acidic residues" evidence="1">
    <location>
        <begin position="62"/>
        <end position="72"/>
    </location>
</feature>
<feature type="region of interest" description="Disordered" evidence="1">
    <location>
        <begin position="372"/>
        <end position="392"/>
    </location>
</feature>
<dbReference type="OrthoDB" id="10678896at2759"/>
<evidence type="ECO:0000256" key="1">
    <source>
        <dbReference type="SAM" id="MobiDB-lite"/>
    </source>
</evidence>
<proteinExistence type="predicted"/>
<feature type="compositionally biased region" description="Basic and acidic residues" evidence="1">
    <location>
        <begin position="564"/>
        <end position="587"/>
    </location>
</feature>
<name>A0A8J5XNE7_DIALT</name>
<dbReference type="Proteomes" id="UP000751190">
    <property type="component" value="Unassembled WGS sequence"/>
</dbReference>
<accession>A0A8J5XNE7</accession>
<feature type="region of interest" description="Disordered" evidence="1">
    <location>
        <begin position="564"/>
        <end position="606"/>
    </location>
</feature>
<feature type="compositionally biased region" description="Acidic residues" evidence="1">
    <location>
        <begin position="382"/>
        <end position="392"/>
    </location>
</feature>
<feature type="compositionally biased region" description="Acidic residues" evidence="1">
    <location>
        <begin position="737"/>
        <end position="794"/>
    </location>
</feature>
<feature type="compositionally biased region" description="Acidic residues" evidence="1">
    <location>
        <begin position="182"/>
        <end position="225"/>
    </location>
</feature>
<feature type="region of interest" description="Disordered" evidence="1">
    <location>
        <begin position="1"/>
        <end position="225"/>
    </location>
</feature>
<sequence>MRGNVGQAERRHSLGSARTASATRTSRVVEDDDGECDERTASRGSARASRVRDRPRSARIVDEDDEEDDEPAPVDASDGTPATPHSRARVATRVNGSGACADASQPVAARSSPRGSTPPRTASRVALRRLAAWAGDASSACDSDEDGDARTQPAVAIAAKAPARHGARGRAREDPEFVASSSDEEEAGAEDDEEKDAGEEGEGEGESEGGSEVESEEREEEEQDDWWDDAQELRKLDASKQVDEITVEPLDKQYILWRSPDGSTRMRFNFSTLKRIALRFGEWRQPPHFRTAAEARLRRQVAAKFGRDALRLPLQTGASARTIAQEDEEFFERLRHFQAERLLSSCTDCYACPICLLWLRLGVGAPRDAHGLDAHGARSASDDESGDVDDNNADVDEAEATAEEERAHELASLPCQPLATLYGSPAIVGWVARERRRLSEGGGGAGGRFLRAEHAAGCLCFASKAELVAHLREDHAIAAKHIDRDVREMLDRWRLRGTDALVQFWVSKQRRANEQSILAFWRAHWWEGELPPEESAWAELDPDLLDLSNALLFVMLFDETRRRTRGARDGGRGRGRGRDGRAGDRRRPGGSPRRGGGARGASRSRGAAAFEAEAIAREEVVVPPSHGPLARALRSRARSESAWRVLFGSEEENAAALDDFIADDDDESDEEGEGEGEGEGKGDSPGVKPADQEEDDDPELRFVQTLQQLNAKNQERSRGAFGAFLQPRNKGRRGSADYDDSDLDDFIADDEDEDEEDEDEDEDEGEGEENEGESEEGQEQDGESASGEDGDAQDGDVAGGGVRDLTSGTVVTPSPGLKGKRACPMSGAGEGDAIAAFTPEEIARAKEAEERLAMHRRKAARIVESDDDD</sequence>
<gene>
    <name evidence="2" type="ORF">KFE25_003972</name>
</gene>
<dbReference type="PANTHER" id="PTHR35711">
    <property type="entry name" value="EXPRESSED PROTEIN"/>
    <property type="match status" value="1"/>
</dbReference>
<feature type="region of interest" description="Disordered" evidence="1">
    <location>
        <begin position="662"/>
        <end position="825"/>
    </location>
</feature>
<reference evidence="2" key="1">
    <citation type="submission" date="2021-05" db="EMBL/GenBank/DDBJ databases">
        <title>The genome of the haptophyte Pavlova lutheri (Diacronema luteri, Pavlovales) - a model for lipid biosynthesis in eukaryotic algae.</title>
        <authorList>
            <person name="Hulatt C.J."/>
            <person name="Posewitz M.C."/>
        </authorList>
    </citation>
    <scope>NUCLEOTIDE SEQUENCE</scope>
    <source>
        <strain evidence="2">NIVA-4/92</strain>
    </source>
</reference>
<feature type="compositionally biased region" description="Low complexity" evidence="1">
    <location>
        <begin position="16"/>
        <end position="26"/>
    </location>
</feature>
<dbReference type="EMBL" id="JAGTXO010000015">
    <property type="protein sequence ID" value="KAG8463699.1"/>
    <property type="molecule type" value="Genomic_DNA"/>
</dbReference>
<feature type="compositionally biased region" description="Basic and acidic residues" evidence="1">
    <location>
        <begin position="50"/>
        <end position="61"/>
    </location>
</feature>
<organism evidence="2 3">
    <name type="scientific">Diacronema lutheri</name>
    <name type="common">Unicellular marine alga</name>
    <name type="synonym">Monochrysis lutheri</name>
    <dbReference type="NCBI Taxonomy" id="2081491"/>
    <lineage>
        <taxon>Eukaryota</taxon>
        <taxon>Haptista</taxon>
        <taxon>Haptophyta</taxon>
        <taxon>Pavlovophyceae</taxon>
        <taxon>Pavlovales</taxon>
        <taxon>Pavlovaceae</taxon>
        <taxon>Diacronema</taxon>
    </lineage>
</organism>
<dbReference type="PANTHER" id="PTHR35711:SF1">
    <property type="entry name" value="ECTODERMAL, ISOFORM F"/>
    <property type="match status" value="1"/>
</dbReference>
<feature type="compositionally biased region" description="Acidic residues" evidence="1">
    <location>
        <begin position="662"/>
        <end position="677"/>
    </location>
</feature>
<keyword evidence="3" id="KW-1185">Reference proteome</keyword>